<feature type="compositionally biased region" description="Basic and acidic residues" evidence="1">
    <location>
        <begin position="53"/>
        <end position="90"/>
    </location>
</feature>
<dbReference type="Proteomes" id="UP001152798">
    <property type="component" value="Chromosome 6"/>
</dbReference>
<evidence type="ECO:0000256" key="1">
    <source>
        <dbReference type="SAM" id="MobiDB-lite"/>
    </source>
</evidence>
<protein>
    <submittedName>
        <fullName evidence="2">Uncharacterized protein</fullName>
    </submittedName>
</protein>
<accession>A0A9P0MVP9</accession>
<name>A0A9P0MVP9_NEZVI</name>
<reference evidence="2" key="1">
    <citation type="submission" date="2022-01" db="EMBL/GenBank/DDBJ databases">
        <authorList>
            <person name="King R."/>
        </authorList>
    </citation>
    <scope>NUCLEOTIDE SEQUENCE</scope>
</reference>
<dbReference type="AlphaFoldDB" id="A0A9P0MVP9"/>
<sequence length="123" mass="13843">MDPTIDNADPKACSQIAALFEILDRRDEIIAVPSVNTCLTNDAFKRRFQLLEPHGERDAHADQKDVREGPDEGQKEIHGGQEESQPHGEADMSEDIVVTLQKKSFHETIFITYSCPFQIVHLA</sequence>
<dbReference type="EMBL" id="OV725082">
    <property type="protein sequence ID" value="CAH1405326.1"/>
    <property type="molecule type" value="Genomic_DNA"/>
</dbReference>
<feature type="region of interest" description="Disordered" evidence="1">
    <location>
        <begin position="50"/>
        <end position="94"/>
    </location>
</feature>
<organism evidence="2 3">
    <name type="scientific">Nezara viridula</name>
    <name type="common">Southern green stink bug</name>
    <name type="synonym">Cimex viridulus</name>
    <dbReference type="NCBI Taxonomy" id="85310"/>
    <lineage>
        <taxon>Eukaryota</taxon>
        <taxon>Metazoa</taxon>
        <taxon>Ecdysozoa</taxon>
        <taxon>Arthropoda</taxon>
        <taxon>Hexapoda</taxon>
        <taxon>Insecta</taxon>
        <taxon>Pterygota</taxon>
        <taxon>Neoptera</taxon>
        <taxon>Paraneoptera</taxon>
        <taxon>Hemiptera</taxon>
        <taxon>Heteroptera</taxon>
        <taxon>Panheteroptera</taxon>
        <taxon>Pentatomomorpha</taxon>
        <taxon>Pentatomoidea</taxon>
        <taxon>Pentatomidae</taxon>
        <taxon>Pentatominae</taxon>
        <taxon>Nezara</taxon>
    </lineage>
</organism>
<proteinExistence type="predicted"/>
<gene>
    <name evidence="2" type="ORF">NEZAVI_LOCUS13561</name>
</gene>
<evidence type="ECO:0000313" key="2">
    <source>
        <dbReference type="EMBL" id="CAH1405326.1"/>
    </source>
</evidence>
<evidence type="ECO:0000313" key="3">
    <source>
        <dbReference type="Proteomes" id="UP001152798"/>
    </source>
</evidence>
<keyword evidence="3" id="KW-1185">Reference proteome</keyword>